<dbReference type="Proteomes" id="UP000494165">
    <property type="component" value="Unassembled WGS sequence"/>
</dbReference>
<evidence type="ECO:0000256" key="1">
    <source>
        <dbReference type="ARBA" id="ARBA00004613"/>
    </source>
</evidence>
<keyword evidence="5 10" id="KW-0732">Signal</keyword>
<keyword evidence="12" id="KW-1185">Reference proteome</keyword>
<comment type="subcellular location">
    <subcellularLocation>
        <location evidence="1">Secreted</location>
    </subcellularLocation>
</comment>
<evidence type="ECO:0000256" key="7">
    <source>
        <dbReference type="ARBA" id="ARBA00023283"/>
    </source>
</evidence>
<name>A0A8S1DRK6_9INSE</name>
<feature type="signal peptide" evidence="10">
    <location>
        <begin position="1"/>
        <end position="27"/>
    </location>
</feature>
<evidence type="ECO:0000256" key="10">
    <source>
        <dbReference type="SAM" id="SignalP"/>
    </source>
</evidence>
<keyword evidence="4" id="KW-0372">Hormone</keyword>
<evidence type="ECO:0000256" key="8">
    <source>
        <dbReference type="ARBA" id="ARBA00023320"/>
    </source>
</evidence>
<dbReference type="GO" id="GO:0007218">
    <property type="term" value="P:neuropeptide signaling pathway"/>
    <property type="evidence" value="ECO:0007669"/>
    <property type="project" value="UniProtKB-KW"/>
</dbReference>
<keyword evidence="8" id="KW-0527">Neuropeptide</keyword>
<dbReference type="GO" id="GO:0005179">
    <property type="term" value="F:hormone activity"/>
    <property type="evidence" value="ECO:0007669"/>
    <property type="project" value="UniProtKB-KW"/>
</dbReference>
<keyword evidence="6" id="KW-0027">Amidation</keyword>
<evidence type="ECO:0008006" key="13">
    <source>
        <dbReference type="Google" id="ProtNLM"/>
    </source>
</evidence>
<organism evidence="11 12">
    <name type="scientific">Cloeon dipterum</name>
    <dbReference type="NCBI Taxonomy" id="197152"/>
    <lineage>
        <taxon>Eukaryota</taxon>
        <taxon>Metazoa</taxon>
        <taxon>Ecdysozoa</taxon>
        <taxon>Arthropoda</taxon>
        <taxon>Hexapoda</taxon>
        <taxon>Insecta</taxon>
        <taxon>Pterygota</taxon>
        <taxon>Palaeoptera</taxon>
        <taxon>Ephemeroptera</taxon>
        <taxon>Pisciforma</taxon>
        <taxon>Baetidae</taxon>
        <taxon>Cloeon</taxon>
    </lineage>
</organism>
<dbReference type="GO" id="GO:0005576">
    <property type="term" value="C:extracellular region"/>
    <property type="evidence" value="ECO:0007669"/>
    <property type="project" value="UniProtKB-SubCell"/>
</dbReference>
<evidence type="ECO:0000256" key="3">
    <source>
        <dbReference type="ARBA" id="ARBA00022525"/>
    </source>
</evidence>
<proteinExistence type="inferred from homology"/>
<evidence type="ECO:0000256" key="9">
    <source>
        <dbReference type="SAM" id="MobiDB-lite"/>
    </source>
</evidence>
<feature type="region of interest" description="Disordered" evidence="9">
    <location>
        <begin position="82"/>
        <end position="106"/>
    </location>
</feature>
<dbReference type="InterPro" id="IPR002047">
    <property type="entry name" value="Adipokinetic_hormone_CS"/>
</dbReference>
<dbReference type="AlphaFoldDB" id="A0A8S1DRK6"/>
<feature type="compositionally biased region" description="Pro residues" evidence="9">
    <location>
        <begin position="97"/>
        <end position="106"/>
    </location>
</feature>
<evidence type="ECO:0000256" key="4">
    <source>
        <dbReference type="ARBA" id="ARBA00022702"/>
    </source>
</evidence>
<evidence type="ECO:0000313" key="11">
    <source>
        <dbReference type="EMBL" id="CAB3384822.1"/>
    </source>
</evidence>
<reference evidence="11 12" key="1">
    <citation type="submission" date="2020-04" db="EMBL/GenBank/DDBJ databases">
        <authorList>
            <person name="Alioto T."/>
            <person name="Alioto T."/>
            <person name="Gomez Garrido J."/>
        </authorList>
    </citation>
    <scope>NUCLEOTIDE SEQUENCE [LARGE SCALE GENOMIC DNA]</scope>
</reference>
<dbReference type="Pfam" id="PF06377">
    <property type="entry name" value="Adipokin_hormo"/>
    <property type="match status" value="1"/>
</dbReference>
<evidence type="ECO:0000256" key="5">
    <source>
        <dbReference type="ARBA" id="ARBA00022729"/>
    </source>
</evidence>
<dbReference type="OrthoDB" id="8196018at2759"/>
<dbReference type="PROSITE" id="PS00256">
    <property type="entry name" value="AKH"/>
    <property type="match status" value="1"/>
</dbReference>
<gene>
    <name evidence="11" type="ORF">CLODIP_2_CD15219</name>
</gene>
<protein>
    <recommendedName>
        <fullName evidence="13">Adipokinetic hormone</fullName>
    </recommendedName>
</protein>
<keyword evidence="3" id="KW-0964">Secreted</keyword>
<comment type="similarity">
    <text evidence="2">Belongs to the AKH/HRTH/RPCH family.</text>
</comment>
<feature type="chain" id="PRO_5035849911" description="Adipokinetic hormone" evidence="10">
    <location>
        <begin position="28"/>
        <end position="106"/>
    </location>
</feature>
<evidence type="ECO:0000313" key="12">
    <source>
        <dbReference type="Proteomes" id="UP000494165"/>
    </source>
</evidence>
<keyword evidence="7" id="KW-0873">Pyrrolidone carboxylic acid</keyword>
<evidence type="ECO:0000256" key="6">
    <source>
        <dbReference type="ARBA" id="ARBA00022815"/>
    </source>
</evidence>
<sequence length="106" mass="11437">MALSYRYKVPLLMLVATILLLRHSAVAQVTFSRDWTAGKRSLNSGLGSECAPNVKSTVALCQILVSELRQLASCEMRSHLGLSGQTNPDDTLAEAAPFPPNPRAGR</sequence>
<dbReference type="EMBL" id="CADEPI010000374">
    <property type="protein sequence ID" value="CAB3384822.1"/>
    <property type="molecule type" value="Genomic_DNA"/>
</dbReference>
<comment type="caution">
    <text evidence="11">The sequence shown here is derived from an EMBL/GenBank/DDBJ whole genome shotgun (WGS) entry which is preliminary data.</text>
</comment>
<evidence type="ECO:0000256" key="2">
    <source>
        <dbReference type="ARBA" id="ARBA00006145"/>
    </source>
</evidence>
<dbReference type="InterPro" id="IPR010475">
    <property type="entry name" value="AKH/RPCH_hormone"/>
</dbReference>
<accession>A0A8S1DRK6</accession>